<dbReference type="PROSITE" id="PS51228">
    <property type="entry name" value="ACB_2"/>
    <property type="match status" value="1"/>
</dbReference>
<dbReference type="InterPro" id="IPR035984">
    <property type="entry name" value="Acyl-CoA-binding_sf"/>
</dbReference>
<evidence type="ECO:0000313" key="15">
    <source>
        <dbReference type="EMBL" id="KAG5285449.1"/>
    </source>
</evidence>
<dbReference type="GO" id="GO:0000062">
    <property type="term" value="F:fatty-acyl-CoA binding"/>
    <property type="evidence" value="ECO:0007669"/>
    <property type="project" value="InterPro"/>
</dbReference>
<proteinExistence type="inferred from homology"/>
<dbReference type="Pfam" id="PF00887">
    <property type="entry name" value="ACBP"/>
    <property type="match status" value="1"/>
</dbReference>
<keyword evidence="9 13" id="KW-0472">Membrane</keyword>
<dbReference type="PANTHER" id="PTHR23310:SF6">
    <property type="entry name" value="ACYL-COA-BINDING DOMAIN-CONTAINING PROTEIN 5"/>
    <property type="match status" value="1"/>
</dbReference>
<dbReference type="InterPro" id="IPR014352">
    <property type="entry name" value="FERM/acyl-CoA-bd_prot_sf"/>
</dbReference>
<dbReference type="PRINTS" id="PR00689">
    <property type="entry name" value="ACOABINDINGP"/>
</dbReference>
<dbReference type="FunFam" id="1.20.80.10:FF:000010">
    <property type="entry name" value="Acyl-CoA-binding domain-containing protein 5"/>
    <property type="match status" value="1"/>
</dbReference>
<evidence type="ECO:0000313" key="16">
    <source>
        <dbReference type="Proteomes" id="UP000823561"/>
    </source>
</evidence>
<evidence type="ECO:0000256" key="7">
    <source>
        <dbReference type="ARBA" id="ARBA00023054"/>
    </source>
</evidence>
<feature type="region of interest" description="Disordered" evidence="12">
    <location>
        <begin position="207"/>
        <end position="237"/>
    </location>
</feature>
<dbReference type="GO" id="GO:0006631">
    <property type="term" value="P:fatty acid metabolic process"/>
    <property type="evidence" value="ECO:0007669"/>
    <property type="project" value="TreeGrafter"/>
</dbReference>
<gene>
    <name evidence="15" type="ORF">AALO_G00003520</name>
</gene>
<dbReference type="SUPFAM" id="SSF47027">
    <property type="entry name" value="Acyl-CoA binding protein"/>
    <property type="match status" value="1"/>
</dbReference>
<feature type="domain" description="ACB" evidence="14">
    <location>
        <begin position="8"/>
        <end position="97"/>
    </location>
</feature>
<dbReference type="InterPro" id="IPR016347">
    <property type="entry name" value="ACBD5"/>
</dbReference>
<reference evidence="15 16" key="1">
    <citation type="submission" date="2020-10" db="EMBL/GenBank/DDBJ databases">
        <title>Chromosome-scale genome assembly of the Allis shad, Alosa alosa.</title>
        <authorList>
            <person name="Margot Z."/>
            <person name="Christophe K."/>
            <person name="Cabau C."/>
            <person name="Louis A."/>
            <person name="Berthelot C."/>
            <person name="Parey E."/>
            <person name="Roest Crollius H."/>
            <person name="Montfort J."/>
            <person name="Robinson-Rechavi M."/>
            <person name="Bucao C."/>
            <person name="Bouchez O."/>
            <person name="Gislard M."/>
            <person name="Lluch J."/>
            <person name="Milhes M."/>
            <person name="Lampietro C."/>
            <person name="Lopez Roques C."/>
            <person name="Donnadieu C."/>
            <person name="Braasch I."/>
            <person name="Desvignes T."/>
            <person name="Postlethwait J."/>
            <person name="Bobe J."/>
            <person name="Guiguen Y."/>
        </authorList>
    </citation>
    <scope>NUCLEOTIDE SEQUENCE [LARGE SCALE GENOMIC DNA]</scope>
    <source>
        <strain evidence="15">M-15738</strain>
        <tissue evidence="15">Blood</tissue>
    </source>
</reference>
<evidence type="ECO:0000256" key="3">
    <source>
        <dbReference type="ARBA" id="ARBA00022448"/>
    </source>
</evidence>
<keyword evidence="3 11" id="KW-0813">Transport</keyword>
<name>A0AAV6HEF1_9TELE</name>
<dbReference type="EMBL" id="JADWDJ010000001">
    <property type="protein sequence ID" value="KAG5285449.1"/>
    <property type="molecule type" value="Genomic_DNA"/>
</dbReference>
<feature type="compositionally biased region" description="Polar residues" evidence="12">
    <location>
        <begin position="259"/>
        <end position="270"/>
    </location>
</feature>
<dbReference type="AlphaFoldDB" id="A0AAV6HEF1"/>
<organism evidence="15 16">
    <name type="scientific">Alosa alosa</name>
    <name type="common">allis shad</name>
    <dbReference type="NCBI Taxonomy" id="278164"/>
    <lineage>
        <taxon>Eukaryota</taxon>
        <taxon>Metazoa</taxon>
        <taxon>Chordata</taxon>
        <taxon>Craniata</taxon>
        <taxon>Vertebrata</taxon>
        <taxon>Euteleostomi</taxon>
        <taxon>Actinopterygii</taxon>
        <taxon>Neopterygii</taxon>
        <taxon>Teleostei</taxon>
        <taxon>Clupei</taxon>
        <taxon>Clupeiformes</taxon>
        <taxon>Clupeoidei</taxon>
        <taxon>Clupeidae</taxon>
        <taxon>Alosa</taxon>
    </lineage>
</organism>
<feature type="region of interest" description="Disordered" evidence="12">
    <location>
        <begin position="146"/>
        <end position="173"/>
    </location>
</feature>
<evidence type="ECO:0000256" key="8">
    <source>
        <dbReference type="ARBA" id="ARBA00023121"/>
    </source>
</evidence>
<feature type="compositionally biased region" description="Acidic residues" evidence="12">
    <location>
        <begin position="154"/>
        <end position="164"/>
    </location>
</feature>
<evidence type="ECO:0000256" key="6">
    <source>
        <dbReference type="ARBA" id="ARBA00023006"/>
    </source>
</evidence>
<evidence type="ECO:0000256" key="4">
    <source>
        <dbReference type="ARBA" id="ARBA00022692"/>
    </source>
</evidence>
<keyword evidence="16" id="KW-1185">Reference proteome</keyword>
<feature type="compositionally biased region" description="Low complexity" evidence="12">
    <location>
        <begin position="214"/>
        <end position="226"/>
    </location>
</feature>
<evidence type="ECO:0000256" key="1">
    <source>
        <dbReference type="ARBA" id="ARBA00004167"/>
    </source>
</evidence>
<evidence type="ECO:0000256" key="10">
    <source>
        <dbReference type="ARBA" id="ARBA00025481"/>
    </source>
</evidence>
<dbReference type="Proteomes" id="UP000823561">
    <property type="component" value="Chromosome 1"/>
</dbReference>
<dbReference type="GO" id="GO:0005777">
    <property type="term" value="C:peroxisome"/>
    <property type="evidence" value="ECO:0007669"/>
    <property type="project" value="TreeGrafter"/>
</dbReference>
<keyword evidence="4 13" id="KW-0812">Transmembrane</keyword>
<comment type="similarity">
    <text evidence="2">Belongs to the ATG37 family.</text>
</comment>
<dbReference type="PROSITE" id="PS00880">
    <property type="entry name" value="ACB_1"/>
    <property type="match status" value="1"/>
</dbReference>
<dbReference type="InterPro" id="IPR000582">
    <property type="entry name" value="Acyl-CoA-binding_protein"/>
</dbReference>
<dbReference type="InterPro" id="IPR022408">
    <property type="entry name" value="Acyl-CoA-binding_prot_CS"/>
</dbReference>
<dbReference type="GO" id="GO:0016020">
    <property type="term" value="C:membrane"/>
    <property type="evidence" value="ECO:0007669"/>
    <property type="project" value="UniProtKB-SubCell"/>
</dbReference>
<evidence type="ECO:0000256" key="2">
    <source>
        <dbReference type="ARBA" id="ARBA00010310"/>
    </source>
</evidence>
<protein>
    <recommendedName>
        <fullName evidence="11">Acyl-CoA-binding domain-containing protein 5</fullName>
    </recommendedName>
</protein>
<keyword evidence="7" id="KW-0175">Coiled coil</keyword>
<comment type="caution">
    <text evidence="15">The sequence shown here is derived from an EMBL/GenBank/DDBJ whole genome shotgun (WGS) entry which is preliminary data.</text>
</comment>
<dbReference type="Gene3D" id="1.20.80.10">
    <property type="match status" value="1"/>
</dbReference>
<evidence type="ECO:0000256" key="13">
    <source>
        <dbReference type="SAM" id="Phobius"/>
    </source>
</evidence>
<evidence type="ECO:0000256" key="5">
    <source>
        <dbReference type="ARBA" id="ARBA00022989"/>
    </source>
</evidence>
<sequence>MATDKSIHHLRFDAAVKVIENLPPDGSYQPSQDMMRVFYSYYKQATHGPCDVSKPTSWDSEEKAKWEAWKALGSMTKEEAMMEYVQEIKLILEIFPVTEEVSELLDVLDNFYEFVDNDGVLVGSVEFIRETDKNLVSGHIEFNDTECGVKAGDEGDDEEEEEEHSGDGHDSENEMEVVLLEKEDYQCVDLTGPLVDVTWWRGGSPVDNASVEKSSSSLSDGTTSSLNTQEDEELACSQESPAEKLVCCIDAHISNDNGVASGQSHHTQAADNEVNCDSSEHPAPEEGATVPRISLATPEGGRARRQNPQGGNKAGQCGNQEPNPQHSPPYFQAHGTVQPDQGSVQMEGGSSLGLEPCSHSETDCQDAQRSKHIAVGDINKDVVIALTRLQADMQDVLQRLNTLEALRDTQTKSLVLREEQLMNETKKRTSWWPFSLSPATMSLAIAWPLLVHWIVDFYYQRRRKQLH</sequence>
<feature type="region of interest" description="Disordered" evidence="12">
    <location>
        <begin position="259"/>
        <end position="336"/>
    </location>
</feature>
<keyword evidence="8 11" id="KW-0446">Lipid-binding</keyword>
<keyword evidence="5 13" id="KW-1133">Transmembrane helix</keyword>
<keyword evidence="6" id="KW-0072">Autophagy</keyword>
<evidence type="ECO:0000259" key="14">
    <source>
        <dbReference type="PROSITE" id="PS51228"/>
    </source>
</evidence>
<comment type="subcellular location">
    <subcellularLocation>
        <location evidence="1">Membrane</location>
        <topology evidence="1">Single-pass membrane protein</topology>
    </subcellularLocation>
</comment>
<dbReference type="PIRSF" id="PIRSF002412">
    <property type="entry name" value="MA_DBI"/>
    <property type="match status" value="1"/>
</dbReference>
<dbReference type="PANTHER" id="PTHR23310">
    <property type="entry name" value="ACYL-COA-BINDING PROTEIN, ACBP"/>
    <property type="match status" value="1"/>
</dbReference>
<evidence type="ECO:0000256" key="9">
    <source>
        <dbReference type="ARBA" id="ARBA00023136"/>
    </source>
</evidence>
<comment type="function">
    <text evidence="10">Acyl-CoA binding protein which acts as the peroxisome receptor for pexophagy but is dispensable for aggrephagy and nonselective autophagy. Binds medium- and long-chain acyl-CoA esters.</text>
</comment>
<evidence type="ECO:0000256" key="12">
    <source>
        <dbReference type="SAM" id="MobiDB-lite"/>
    </source>
</evidence>
<feature type="transmembrane region" description="Helical" evidence="13">
    <location>
        <begin position="431"/>
        <end position="455"/>
    </location>
</feature>
<accession>A0AAV6HEF1</accession>
<evidence type="ECO:0000256" key="11">
    <source>
        <dbReference type="PIRNR" id="PIRNR002412"/>
    </source>
</evidence>
<dbReference type="GO" id="GO:0000425">
    <property type="term" value="P:pexophagy"/>
    <property type="evidence" value="ECO:0007669"/>
    <property type="project" value="InterPro"/>
</dbReference>